<dbReference type="Proteomes" id="UP000246077">
    <property type="component" value="Unassembled WGS sequence"/>
</dbReference>
<dbReference type="EMBL" id="QGLF01000001">
    <property type="protein sequence ID" value="PWR23968.1"/>
    <property type="molecule type" value="Genomic_DNA"/>
</dbReference>
<accession>A0A317EA24</accession>
<feature type="transmembrane region" description="Helical" evidence="1">
    <location>
        <begin position="78"/>
        <end position="99"/>
    </location>
</feature>
<feature type="transmembrane region" description="Helical" evidence="1">
    <location>
        <begin position="106"/>
        <end position="126"/>
    </location>
</feature>
<feature type="transmembrane region" description="Helical" evidence="1">
    <location>
        <begin position="201"/>
        <end position="221"/>
    </location>
</feature>
<comment type="caution">
    <text evidence="2">The sequence shown here is derived from an EMBL/GenBank/DDBJ whole genome shotgun (WGS) entry which is preliminary data.</text>
</comment>
<dbReference type="Pfam" id="PF06532">
    <property type="entry name" value="NrsF"/>
    <property type="match status" value="1"/>
</dbReference>
<feature type="transmembrane region" description="Helical" evidence="1">
    <location>
        <begin position="146"/>
        <end position="164"/>
    </location>
</feature>
<proteinExistence type="predicted"/>
<evidence type="ECO:0000313" key="3">
    <source>
        <dbReference type="Proteomes" id="UP000246077"/>
    </source>
</evidence>
<keyword evidence="1" id="KW-0472">Membrane</keyword>
<keyword evidence="1" id="KW-1133">Transmembrane helix</keyword>
<feature type="transmembrane region" description="Helical" evidence="1">
    <location>
        <begin position="176"/>
        <end position="195"/>
    </location>
</feature>
<gene>
    <name evidence="2" type="ORF">DKG75_05325</name>
</gene>
<organism evidence="2 3">
    <name type="scientific">Zavarzinia compransoris</name>
    <dbReference type="NCBI Taxonomy" id="1264899"/>
    <lineage>
        <taxon>Bacteria</taxon>
        <taxon>Pseudomonadati</taxon>
        <taxon>Pseudomonadota</taxon>
        <taxon>Alphaproteobacteria</taxon>
        <taxon>Rhodospirillales</taxon>
        <taxon>Zavarziniaceae</taxon>
        <taxon>Zavarzinia</taxon>
    </lineage>
</organism>
<dbReference type="OrthoDB" id="6024860at2"/>
<dbReference type="RefSeq" id="WP_109919999.1">
    <property type="nucleotide sequence ID" value="NZ_QGLF01000001.1"/>
</dbReference>
<sequence>MTREVERVAVTAETDRLIEALAGSAAPVRRLRPPLVRAAFWLAGAGALVAAFTLFHAVNQGHSLRSLFGGFADLSFTLQWLASIATGVTAIIAAFELALPDRSRRWRLLPLPAVVLWLLTIGHGCLTDWIERGPDGFVAGHSLDCFVVIIGTSLPLGAGLAWMLRHAEAAWPLETITVGALGTAALSAAGLSLYHDLDASIMILIWHGGTTALIVWASRVLGRRWLRRRTSPRP</sequence>
<protein>
    <submittedName>
        <fullName evidence="2">DUF1109 domain-containing protein</fullName>
    </submittedName>
</protein>
<keyword evidence="1" id="KW-0812">Transmembrane</keyword>
<name>A0A317EA24_9PROT</name>
<dbReference type="AlphaFoldDB" id="A0A317EA24"/>
<keyword evidence="3" id="KW-1185">Reference proteome</keyword>
<evidence type="ECO:0000313" key="2">
    <source>
        <dbReference type="EMBL" id="PWR23968.1"/>
    </source>
</evidence>
<evidence type="ECO:0000256" key="1">
    <source>
        <dbReference type="SAM" id="Phobius"/>
    </source>
</evidence>
<reference evidence="3" key="1">
    <citation type="submission" date="2018-05" db="EMBL/GenBank/DDBJ databases">
        <title>Zavarzinia sp. HR-AS.</title>
        <authorList>
            <person name="Lee Y."/>
            <person name="Jeon C.O."/>
        </authorList>
    </citation>
    <scope>NUCLEOTIDE SEQUENCE [LARGE SCALE GENOMIC DNA]</scope>
    <source>
        <strain evidence="3">DSM 1231</strain>
    </source>
</reference>
<feature type="transmembrane region" description="Helical" evidence="1">
    <location>
        <begin position="38"/>
        <end position="58"/>
    </location>
</feature>
<dbReference type="InterPro" id="IPR009495">
    <property type="entry name" value="NrsF"/>
</dbReference>